<keyword evidence="3" id="KW-1185">Reference proteome</keyword>
<reference evidence="2 3" key="1">
    <citation type="submission" date="2024-10" db="EMBL/GenBank/DDBJ databases">
        <title>The Natural Products Discovery Center: Release of the First 8490 Sequenced Strains for Exploring Actinobacteria Biosynthetic Diversity.</title>
        <authorList>
            <person name="Kalkreuter E."/>
            <person name="Kautsar S.A."/>
            <person name="Yang D."/>
            <person name="Bader C.D."/>
            <person name="Teijaro C.N."/>
            <person name="Fluegel L."/>
            <person name="Davis C.M."/>
            <person name="Simpson J.R."/>
            <person name="Lauterbach L."/>
            <person name="Steele A.D."/>
            <person name="Gui C."/>
            <person name="Meng S."/>
            <person name="Li G."/>
            <person name="Viehrig K."/>
            <person name="Ye F."/>
            <person name="Su P."/>
            <person name="Kiefer A.F."/>
            <person name="Nichols A."/>
            <person name="Cepeda A.J."/>
            <person name="Yan W."/>
            <person name="Fan B."/>
            <person name="Jiang Y."/>
            <person name="Adhikari A."/>
            <person name="Zheng C.-J."/>
            <person name="Schuster L."/>
            <person name="Cowan T.M."/>
            <person name="Smanski M.J."/>
            <person name="Chevrette M.G."/>
            <person name="De Carvalho L.P.S."/>
            <person name="Shen B."/>
        </authorList>
    </citation>
    <scope>NUCLEOTIDE SEQUENCE [LARGE SCALE GENOMIC DNA]</scope>
    <source>
        <strain evidence="2 3">NPDC048229</strain>
    </source>
</reference>
<evidence type="ECO:0000256" key="1">
    <source>
        <dbReference type="SAM" id="MobiDB-lite"/>
    </source>
</evidence>
<proteinExistence type="predicted"/>
<feature type="compositionally biased region" description="Low complexity" evidence="1">
    <location>
        <begin position="1"/>
        <end position="19"/>
    </location>
</feature>
<name>A0ABW7BZA9_9ACTN</name>
<evidence type="ECO:0000313" key="3">
    <source>
        <dbReference type="Proteomes" id="UP001604282"/>
    </source>
</evidence>
<dbReference type="EMBL" id="JBICZW010000020">
    <property type="protein sequence ID" value="MFG3192458.1"/>
    <property type="molecule type" value="Genomic_DNA"/>
</dbReference>
<gene>
    <name evidence="2" type="ORF">ACGFYS_26355</name>
</gene>
<protein>
    <submittedName>
        <fullName evidence="2">Uncharacterized protein</fullName>
    </submittedName>
</protein>
<feature type="region of interest" description="Disordered" evidence="1">
    <location>
        <begin position="1"/>
        <end position="26"/>
    </location>
</feature>
<comment type="caution">
    <text evidence="2">The sequence shown here is derived from an EMBL/GenBank/DDBJ whole genome shotgun (WGS) entry which is preliminary data.</text>
</comment>
<sequence length="62" mass="6675">MRLLPEASTAPTTPTTTRAARQEEARAQALRRVCAGFTTTISPHSAARLADLMTASRYEKAA</sequence>
<organism evidence="2 3">
    <name type="scientific">Streptomyces omiyaensis</name>
    <dbReference type="NCBI Taxonomy" id="68247"/>
    <lineage>
        <taxon>Bacteria</taxon>
        <taxon>Bacillati</taxon>
        <taxon>Actinomycetota</taxon>
        <taxon>Actinomycetes</taxon>
        <taxon>Kitasatosporales</taxon>
        <taxon>Streptomycetaceae</taxon>
        <taxon>Streptomyces</taxon>
    </lineage>
</organism>
<dbReference type="Proteomes" id="UP001604282">
    <property type="component" value="Unassembled WGS sequence"/>
</dbReference>
<evidence type="ECO:0000313" key="2">
    <source>
        <dbReference type="EMBL" id="MFG3192458.1"/>
    </source>
</evidence>
<dbReference type="RefSeq" id="WP_125505406.1">
    <property type="nucleotide sequence ID" value="NZ_JBICZW010000020.1"/>
</dbReference>
<accession>A0ABW7BZA9</accession>